<dbReference type="Proteomes" id="UP000317716">
    <property type="component" value="Unassembled WGS sequence"/>
</dbReference>
<name>A0A538SSH2_UNCEI</name>
<accession>A0A538SSH2</accession>
<feature type="signal peptide" evidence="1">
    <location>
        <begin position="1"/>
        <end position="26"/>
    </location>
</feature>
<evidence type="ECO:0000313" key="3">
    <source>
        <dbReference type="Proteomes" id="UP000317716"/>
    </source>
</evidence>
<dbReference type="AlphaFoldDB" id="A0A538SSH2"/>
<feature type="non-terminal residue" evidence="2">
    <location>
        <position position="393"/>
    </location>
</feature>
<proteinExistence type="predicted"/>
<sequence>MARLRPWLPALVLFLLAPGLAPCARADLGPIALDDSTVFESFKLPNGLRVVTRDVPGCRYVDVTVAYDFGQNDEPQGKEGMSALLAELEFYAATAETPERTREEMPSLRPAGWDVAVVPRVTRFSEIAPENLLPGLVHQAADRMRGIHVTPAALKRATNAVRADLDSAYRLNLGLALHHAARAWGTRGGEAAFGRAATGRGIQGIGVREIQQQASAVFVPANAVLSVAGSLGTIPLRALVQSEFGSIPAGAPVRHVGPTSLDSTVRTVPRPEASRPMGVLGLIVPSLDDTTHAAFYLQLALVGAHCSRSWGRPDSPLTSRFHYSIFDDPELARFYPPVGPAETDPELQRISYVKALQELGAKIMTPNSYIALWRGLDWLLGGPLPPEIFERVL</sequence>
<gene>
    <name evidence="2" type="ORF">E6K72_07865</name>
</gene>
<dbReference type="EMBL" id="VBOS01000274">
    <property type="protein sequence ID" value="TMQ54329.1"/>
    <property type="molecule type" value="Genomic_DNA"/>
</dbReference>
<feature type="chain" id="PRO_5021890334" evidence="1">
    <location>
        <begin position="27"/>
        <end position="393"/>
    </location>
</feature>
<protein>
    <submittedName>
        <fullName evidence="2">Insulinase family protein</fullName>
    </submittedName>
</protein>
<dbReference type="GO" id="GO:0046872">
    <property type="term" value="F:metal ion binding"/>
    <property type="evidence" value="ECO:0007669"/>
    <property type="project" value="InterPro"/>
</dbReference>
<comment type="caution">
    <text evidence="2">The sequence shown here is derived from an EMBL/GenBank/DDBJ whole genome shotgun (WGS) entry which is preliminary data.</text>
</comment>
<dbReference type="Gene3D" id="3.30.830.10">
    <property type="entry name" value="Metalloenzyme, LuxS/M16 peptidase-like"/>
    <property type="match status" value="1"/>
</dbReference>
<keyword evidence="1" id="KW-0732">Signal</keyword>
<dbReference type="SUPFAM" id="SSF63411">
    <property type="entry name" value="LuxS/MPP-like metallohydrolase"/>
    <property type="match status" value="1"/>
</dbReference>
<reference evidence="2 3" key="1">
    <citation type="journal article" date="2019" name="Nat. Microbiol.">
        <title>Mediterranean grassland soil C-N compound turnover is dependent on rainfall and depth, and is mediated by genomically divergent microorganisms.</title>
        <authorList>
            <person name="Diamond S."/>
            <person name="Andeer P.F."/>
            <person name="Li Z."/>
            <person name="Crits-Christoph A."/>
            <person name="Burstein D."/>
            <person name="Anantharaman K."/>
            <person name="Lane K.R."/>
            <person name="Thomas B.C."/>
            <person name="Pan C."/>
            <person name="Northen T.R."/>
            <person name="Banfield J.F."/>
        </authorList>
    </citation>
    <scope>NUCLEOTIDE SEQUENCE [LARGE SCALE GENOMIC DNA]</scope>
    <source>
        <strain evidence="2">WS_2</strain>
    </source>
</reference>
<evidence type="ECO:0000256" key="1">
    <source>
        <dbReference type="SAM" id="SignalP"/>
    </source>
</evidence>
<organism evidence="2 3">
    <name type="scientific">Eiseniibacteriota bacterium</name>
    <dbReference type="NCBI Taxonomy" id="2212470"/>
    <lineage>
        <taxon>Bacteria</taxon>
        <taxon>Candidatus Eiseniibacteriota</taxon>
    </lineage>
</organism>
<dbReference type="InterPro" id="IPR011249">
    <property type="entry name" value="Metalloenz_LuxS/M16"/>
</dbReference>
<evidence type="ECO:0000313" key="2">
    <source>
        <dbReference type="EMBL" id="TMQ54329.1"/>
    </source>
</evidence>